<proteinExistence type="inferred from homology"/>
<evidence type="ECO:0000256" key="1">
    <source>
        <dbReference type="ARBA" id="ARBA00004651"/>
    </source>
</evidence>
<dbReference type="PANTHER" id="PTHR30250">
    <property type="entry name" value="PST FAMILY PREDICTED COLANIC ACID TRANSPORTER"/>
    <property type="match status" value="1"/>
</dbReference>
<evidence type="ECO:0000256" key="4">
    <source>
        <dbReference type="ARBA" id="ARBA00022692"/>
    </source>
</evidence>
<dbReference type="Proteomes" id="UP000070433">
    <property type="component" value="Chromosome"/>
</dbReference>
<dbReference type="AlphaFoldDB" id="A0A127JTB2"/>
<feature type="transmembrane region" description="Helical" evidence="7">
    <location>
        <begin position="9"/>
        <end position="31"/>
    </location>
</feature>
<feature type="transmembrane region" description="Helical" evidence="7">
    <location>
        <begin position="352"/>
        <end position="375"/>
    </location>
</feature>
<evidence type="ECO:0000313" key="9">
    <source>
        <dbReference type="Proteomes" id="UP000070433"/>
    </source>
</evidence>
<feature type="transmembrane region" description="Helical" evidence="7">
    <location>
        <begin position="439"/>
        <end position="462"/>
    </location>
</feature>
<dbReference type="Pfam" id="PF13440">
    <property type="entry name" value="Polysacc_synt_3"/>
    <property type="match status" value="1"/>
</dbReference>
<dbReference type="EMBL" id="CP010951">
    <property type="protein sequence ID" value="AMO23123.1"/>
    <property type="molecule type" value="Genomic_DNA"/>
</dbReference>
<gene>
    <name evidence="8" type="ORF">UC35_09745</name>
</gene>
<dbReference type="InterPro" id="IPR050833">
    <property type="entry name" value="Poly_Biosynth_Transport"/>
</dbReference>
<comment type="similarity">
    <text evidence="2">Belongs to the polysaccharide synthase family.</text>
</comment>
<reference evidence="8 9" key="1">
    <citation type="journal article" date="2014" name="Int. J. Syst. Evol. Microbiol.">
        <title>Ramlibacter solisilvae sp. nov., isolated from forest soil, and emended description of the genus Ramlibacter.</title>
        <authorList>
            <person name="Lee H.J."/>
            <person name="Lee S.H."/>
            <person name="Lee S.S."/>
            <person name="Lee J.S."/>
            <person name="Kim Y."/>
            <person name="Kim S.C."/>
            <person name="Jeon C.O."/>
        </authorList>
    </citation>
    <scope>NUCLEOTIDE SEQUENCE [LARGE SCALE GENOMIC DNA]</scope>
    <source>
        <strain evidence="8 9">5-10</strain>
    </source>
</reference>
<feature type="transmembrane region" description="Helical" evidence="7">
    <location>
        <begin position="142"/>
        <end position="161"/>
    </location>
</feature>
<feature type="transmembrane region" description="Helical" evidence="7">
    <location>
        <begin position="37"/>
        <end position="56"/>
    </location>
</feature>
<evidence type="ECO:0000256" key="6">
    <source>
        <dbReference type="ARBA" id="ARBA00023136"/>
    </source>
</evidence>
<dbReference type="PANTHER" id="PTHR30250:SF10">
    <property type="entry name" value="LIPOPOLYSACCHARIDE BIOSYNTHESIS PROTEIN WZXC"/>
    <property type="match status" value="1"/>
</dbReference>
<protein>
    <submittedName>
        <fullName evidence="8">Uncharacterized protein</fullName>
    </submittedName>
</protein>
<feature type="transmembrane region" description="Helical" evidence="7">
    <location>
        <begin position="381"/>
        <end position="401"/>
    </location>
</feature>
<keyword evidence="6 7" id="KW-0472">Membrane</keyword>
<name>A0A127JTB2_9BURK</name>
<evidence type="ECO:0000313" key="8">
    <source>
        <dbReference type="EMBL" id="AMO23123.1"/>
    </source>
</evidence>
<comment type="subcellular location">
    <subcellularLocation>
        <location evidence="1">Cell membrane</location>
        <topology evidence="1">Multi-pass membrane protein</topology>
    </subcellularLocation>
</comment>
<keyword evidence="4 7" id="KW-0812">Transmembrane</keyword>
<evidence type="ECO:0000256" key="2">
    <source>
        <dbReference type="ARBA" id="ARBA00007430"/>
    </source>
</evidence>
<evidence type="ECO:0000256" key="7">
    <source>
        <dbReference type="SAM" id="Phobius"/>
    </source>
</evidence>
<feature type="transmembrane region" description="Helical" evidence="7">
    <location>
        <begin position="288"/>
        <end position="308"/>
    </location>
</feature>
<sequence>MQRQAANGVMWSIVASGSQQVLSLLIFAILARQLTPLEFGIMGMAAIFLEIVNLIGRAGLIEVLVQRKDLSEDETSTAFWSSLALGLLGTLLLWGGAGLISAFFQVPEVARVVQWLALVPTINAMATVHEALLRRVMGFRILALRGMAGTLVSGGVAVLMATTGFGVMSLVAQSLVAAVLTTGVMWYCTRWTPSLAFVVPEFKRQMRMGTTLCVSTLLGMGNQRIVDLVVGHVLGAVSLGYMRVAWRGFDTLLDLGMRPVVQVTFPVFSRLQQDLIALSSAYIRLARLTALIIYPIFIGSILVAPEIIRLAFGDQWESSIVPMQVLALSVLSMPMIYFKSNALVAVGHARPVLWLNVLEFGVSFGIVFVLCRYGIEGAAWGNVLRVIVVAPPIMWALQHYVGIHWKQLLGSMIPATVCTGLMVAAALAVRLALAPYFSAAGLLVAIVTAGAICYGLVLVLLYRGLFDELVTMLPGRIGRLAGVLNVWKARGEAGGAASKDRQAEVFQKK</sequence>
<accession>A0A127JTB2</accession>
<feature type="transmembrane region" description="Helical" evidence="7">
    <location>
        <begin position="77"/>
        <end position="106"/>
    </location>
</feature>
<evidence type="ECO:0000256" key="3">
    <source>
        <dbReference type="ARBA" id="ARBA00022475"/>
    </source>
</evidence>
<dbReference type="CDD" id="cd13127">
    <property type="entry name" value="MATE_tuaB_like"/>
    <property type="match status" value="1"/>
</dbReference>
<feature type="transmembrane region" description="Helical" evidence="7">
    <location>
        <begin position="413"/>
        <end position="433"/>
    </location>
</feature>
<organism evidence="8 9">
    <name type="scientific">Ramlibacter tataouinensis</name>
    <dbReference type="NCBI Taxonomy" id="94132"/>
    <lineage>
        <taxon>Bacteria</taxon>
        <taxon>Pseudomonadati</taxon>
        <taxon>Pseudomonadota</taxon>
        <taxon>Betaproteobacteria</taxon>
        <taxon>Burkholderiales</taxon>
        <taxon>Comamonadaceae</taxon>
        <taxon>Ramlibacter</taxon>
    </lineage>
</organism>
<keyword evidence="3" id="KW-1003">Cell membrane</keyword>
<keyword evidence="5 7" id="KW-1133">Transmembrane helix</keyword>
<keyword evidence="9" id="KW-1185">Reference proteome</keyword>
<feature type="transmembrane region" description="Helical" evidence="7">
    <location>
        <begin position="112"/>
        <end position="133"/>
    </location>
</feature>
<evidence type="ECO:0000256" key="5">
    <source>
        <dbReference type="ARBA" id="ARBA00022989"/>
    </source>
</evidence>
<feature type="transmembrane region" description="Helical" evidence="7">
    <location>
        <begin position="320"/>
        <end position="340"/>
    </location>
</feature>
<dbReference type="GO" id="GO:0005886">
    <property type="term" value="C:plasma membrane"/>
    <property type="evidence" value="ECO:0007669"/>
    <property type="project" value="UniProtKB-SubCell"/>
</dbReference>